<evidence type="ECO:0000313" key="2">
    <source>
        <dbReference type="Proteomes" id="UP001358586"/>
    </source>
</evidence>
<gene>
    <name evidence="1" type="ORF">PVK06_007604</name>
</gene>
<proteinExistence type="predicted"/>
<organism evidence="1 2">
    <name type="scientific">Gossypium arboreum</name>
    <name type="common">Tree cotton</name>
    <name type="synonym">Gossypium nanking</name>
    <dbReference type="NCBI Taxonomy" id="29729"/>
    <lineage>
        <taxon>Eukaryota</taxon>
        <taxon>Viridiplantae</taxon>
        <taxon>Streptophyta</taxon>
        <taxon>Embryophyta</taxon>
        <taxon>Tracheophyta</taxon>
        <taxon>Spermatophyta</taxon>
        <taxon>Magnoliopsida</taxon>
        <taxon>eudicotyledons</taxon>
        <taxon>Gunneridae</taxon>
        <taxon>Pentapetalae</taxon>
        <taxon>rosids</taxon>
        <taxon>malvids</taxon>
        <taxon>Malvales</taxon>
        <taxon>Malvaceae</taxon>
        <taxon>Malvoideae</taxon>
        <taxon>Gossypium</taxon>
    </lineage>
</organism>
<keyword evidence="2" id="KW-1185">Reference proteome</keyword>
<sequence length="199" mass="22970">MSCFLLPKSLCEELESIFAKFWWQKRKGRKGIHWCQWKFMCRSKNEGGMGFRSMSQFNVSLLAKQGLRIINNQDSLVKCVLKAKYFLNDHFLHSHLGNSSSYICRSLWAAKGILEKGTCYRVGTGTNISIIDDAWILNTVNFRLPFVVNFMLDSKVSELIDSNERLWKKELISNTFSEEDAGKILRIPLARTPHDDLIV</sequence>
<dbReference type="PANTHER" id="PTHR33116">
    <property type="entry name" value="REVERSE TRANSCRIPTASE ZINC-BINDING DOMAIN-CONTAINING PROTEIN-RELATED-RELATED"/>
    <property type="match status" value="1"/>
</dbReference>
<dbReference type="Proteomes" id="UP001358586">
    <property type="component" value="Chromosome 3"/>
</dbReference>
<dbReference type="PANTHER" id="PTHR33116:SF86">
    <property type="entry name" value="REVERSE TRANSCRIPTASE DOMAIN-CONTAINING PROTEIN"/>
    <property type="match status" value="1"/>
</dbReference>
<name>A0ABR0QHZ2_GOSAR</name>
<evidence type="ECO:0008006" key="3">
    <source>
        <dbReference type="Google" id="ProtNLM"/>
    </source>
</evidence>
<protein>
    <recommendedName>
        <fullName evidence="3">Reverse transcriptase</fullName>
    </recommendedName>
</protein>
<reference evidence="1 2" key="1">
    <citation type="submission" date="2023-03" db="EMBL/GenBank/DDBJ databases">
        <title>WGS of Gossypium arboreum.</title>
        <authorList>
            <person name="Yu D."/>
        </authorList>
    </citation>
    <scope>NUCLEOTIDE SEQUENCE [LARGE SCALE GENOMIC DNA]</scope>
    <source>
        <tissue evidence="1">Leaf</tissue>
    </source>
</reference>
<comment type="caution">
    <text evidence="1">The sequence shown here is derived from an EMBL/GenBank/DDBJ whole genome shotgun (WGS) entry which is preliminary data.</text>
</comment>
<dbReference type="EMBL" id="JARKNE010000003">
    <property type="protein sequence ID" value="KAK5838859.1"/>
    <property type="molecule type" value="Genomic_DNA"/>
</dbReference>
<evidence type="ECO:0000313" key="1">
    <source>
        <dbReference type="EMBL" id="KAK5838859.1"/>
    </source>
</evidence>
<accession>A0ABR0QHZ2</accession>